<dbReference type="PANTHER" id="PTHR45663:SF11">
    <property type="entry name" value="GEO12009P1"/>
    <property type="match status" value="1"/>
</dbReference>
<dbReference type="GO" id="GO:0015035">
    <property type="term" value="F:protein-disulfide reductase activity"/>
    <property type="evidence" value="ECO:0007669"/>
    <property type="project" value="InterPro"/>
</dbReference>
<reference evidence="10 11" key="1">
    <citation type="submission" date="2016-11" db="EMBL/GenBank/DDBJ databases">
        <authorList>
            <person name="Jaros S."/>
            <person name="Januszkiewicz K."/>
            <person name="Wedrychowicz H."/>
        </authorList>
    </citation>
    <scope>NUCLEOTIDE SEQUENCE [LARGE SCALE GENOMIC DNA]</scope>
    <source>
        <strain evidence="10 11">DSM 10068</strain>
    </source>
</reference>
<dbReference type="PROSITE" id="PS00194">
    <property type="entry name" value="THIOREDOXIN_1"/>
    <property type="match status" value="1"/>
</dbReference>
<keyword evidence="5 8" id="KW-1015">Disulfide bond</keyword>
<name>A0A1M5ZGJ2_9FIRM</name>
<dbReference type="PANTHER" id="PTHR45663">
    <property type="entry name" value="GEO12009P1"/>
    <property type="match status" value="1"/>
</dbReference>
<dbReference type="Proteomes" id="UP000183995">
    <property type="component" value="Unassembled WGS sequence"/>
</dbReference>
<dbReference type="PROSITE" id="PS51352">
    <property type="entry name" value="THIOREDOXIN_2"/>
    <property type="match status" value="1"/>
</dbReference>
<accession>A0A1M5ZGJ2</accession>
<evidence type="ECO:0000256" key="2">
    <source>
        <dbReference type="ARBA" id="ARBA00020570"/>
    </source>
</evidence>
<dbReference type="RefSeq" id="WP_073082828.1">
    <property type="nucleotide sequence ID" value="NZ_FQXV01000020.1"/>
</dbReference>
<dbReference type="InterPro" id="IPR036249">
    <property type="entry name" value="Thioredoxin-like_sf"/>
</dbReference>
<evidence type="ECO:0000259" key="9">
    <source>
        <dbReference type="PROSITE" id="PS51352"/>
    </source>
</evidence>
<keyword evidence="4" id="KW-0249">Electron transport</keyword>
<dbReference type="AlphaFoldDB" id="A0A1M5ZGJ2"/>
<evidence type="ECO:0000256" key="5">
    <source>
        <dbReference type="ARBA" id="ARBA00023157"/>
    </source>
</evidence>
<dbReference type="InterPro" id="IPR013766">
    <property type="entry name" value="Thioredoxin_domain"/>
</dbReference>
<keyword evidence="11" id="KW-1185">Reference proteome</keyword>
<feature type="disulfide bond" description="Redox-active" evidence="8">
    <location>
        <begin position="31"/>
        <end position="34"/>
    </location>
</feature>
<evidence type="ECO:0000256" key="8">
    <source>
        <dbReference type="PIRSR" id="PIRSR000077-4"/>
    </source>
</evidence>
<evidence type="ECO:0000313" key="10">
    <source>
        <dbReference type="EMBL" id="SHI23309.1"/>
    </source>
</evidence>
<proteinExistence type="inferred from homology"/>
<evidence type="ECO:0000256" key="1">
    <source>
        <dbReference type="ARBA" id="ARBA00008987"/>
    </source>
</evidence>
<protein>
    <recommendedName>
        <fullName evidence="2 7">Thioredoxin</fullName>
    </recommendedName>
</protein>
<dbReference type="InterPro" id="IPR005746">
    <property type="entry name" value="Thioredoxin"/>
</dbReference>
<dbReference type="CDD" id="cd02947">
    <property type="entry name" value="TRX_family"/>
    <property type="match status" value="1"/>
</dbReference>
<evidence type="ECO:0000256" key="3">
    <source>
        <dbReference type="ARBA" id="ARBA00022448"/>
    </source>
</evidence>
<dbReference type="PRINTS" id="PR00421">
    <property type="entry name" value="THIOREDOXIN"/>
</dbReference>
<organism evidence="10 11">
    <name type="scientific">Sporobacter termitidis DSM 10068</name>
    <dbReference type="NCBI Taxonomy" id="1123282"/>
    <lineage>
        <taxon>Bacteria</taxon>
        <taxon>Bacillati</taxon>
        <taxon>Bacillota</taxon>
        <taxon>Clostridia</taxon>
        <taxon>Eubacteriales</taxon>
        <taxon>Oscillospiraceae</taxon>
        <taxon>Sporobacter</taxon>
    </lineage>
</organism>
<evidence type="ECO:0000256" key="7">
    <source>
        <dbReference type="PIRNR" id="PIRNR000077"/>
    </source>
</evidence>
<evidence type="ECO:0000256" key="6">
    <source>
        <dbReference type="ARBA" id="ARBA00023284"/>
    </source>
</evidence>
<evidence type="ECO:0000256" key="4">
    <source>
        <dbReference type="ARBA" id="ARBA00022982"/>
    </source>
</evidence>
<dbReference type="GO" id="GO:0045454">
    <property type="term" value="P:cell redox homeostasis"/>
    <property type="evidence" value="ECO:0007669"/>
    <property type="project" value="TreeGrafter"/>
</dbReference>
<dbReference type="STRING" id="1123282.SAMN02745823_03699"/>
<keyword evidence="6 8" id="KW-0676">Redox-active center</keyword>
<dbReference type="EMBL" id="FQXV01000020">
    <property type="protein sequence ID" value="SHI23309.1"/>
    <property type="molecule type" value="Genomic_DNA"/>
</dbReference>
<feature type="domain" description="Thioredoxin" evidence="9">
    <location>
        <begin position="1"/>
        <end position="107"/>
    </location>
</feature>
<keyword evidence="3" id="KW-0813">Transport</keyword>
<dbReference type="OrthoDB" id="9790390at2"/>
<dbReference type="GO" id="GO:0005829">
    <property type="term" value="C:cytosol"/>
    <property type="evidence" value="ECO:0007669"/>
    <property type="project" value="TreeGrafter"/>
</dbReference>
<gene>
    <name evidence="10" type="ORF">SAMN02745823_03699</name>
</gene>
<evidence type="ECO:0000313" key="11">
    <source>
        <dbReference type="Proteomes" id="UP000183995"/>
    </source>
</evidence>
<comment type="similarity">
    <text evidence="1 7">Belongs to the thioredoxin family.</text>
</comment>
<dbReference type="SUPFAM" id="SSF52833">
    <property type="entry name" value="Thioredoxin-like"/>
    <property type="match status" value="1"/>
</dbReference>
<dbReference type="PIRSF" id="PIRSF000077">
    <property type="entry name" value="Thioredoxin"/>
    <property type="match status" value="1"/>
</dbReference>
<dbReference type="Pfam" id="PF00085">
    <property type="entry name" value="Thioredoxin"/>
    <property type="match status" value="1"/>
</dbReference>
<dbReference type="InterPro" id="IPR017937">
    <property type="entry name" value="Thioredoxin_CS"/>
</dbReference>
<dbReference type="Gene3D" id="3.40.30.10">
    <property type="entry name" value="Glutaredoxin"/>
    <property type="match status" value="1"/>
</dbReference>
<sequence>MSTITVTKENFNAEVQEAGTPALVEFWAPWCGYCRRLAPVLDVVAGTYEDRLLVGKVNVDEQEELENRFEVMTLPTLILFKGGSAGAPLVNPGSKAEIDRWLNEQGIQ</sequence>